<dbReference type="Gene3D" id="3.30.40.10">
    <property type="entry name" value="Zinc/RING finger domain, C3HC4 (zinc finger)"/>
    <property type="match status" value="1"/>
</dbReference>
<keyword evidence="6" id="KW-0833">Ubl conjugation pathway</keyword>
<dbReference type="InterPro" id="IPR051348">
    <property type="entry name" value="U-box_ubiquitin_ligases"/>
</dbReference>
<dbReference type="SMART" id="SM00504">
    <property type="entry name" value="Ubox"/>
    <property type="match status" value="1"/>
</dbReference>
<keyword evidence="7" id="KW-0175">Coiled coil</keyword>
<gene>
    <name evidence="11" type="ORF">FEM48_Zijuj12G0162300</name>
</gene>
<organism evidence="11 12">
    <name type="scientific">Ziziphus jujuba var. spinosa</name>
    <dbReference type="NCBI Taxonomy" id="714518"/>
    <lineage>
        <taxon>Eukaryota</taxon>
        <taxon>Viridiplantae</taxon>
        <taxon>Streptophyta</taxon>
        <taxon>Embryophyta</taxon>
        <taxon>Tracheophyta</taxon>
        <taxon>Spermatophyta</taxon>
        <taxon>Magnoliopsida</taxon>
        <taxon>eudicotyledons</taxon>
        <taxon>Gunneridae</taxon>
        <taxon>Pentapetalae</taxon>
        <taxon>rosids</taxon>
        <taxon>fabids</taxon>
        <taxon>Rosales</taxon>
        <taxon>Rhamnaceae</taxon>
        <taxon>Paliureae</taxon>
        <taxon>Ziziphus</taxon>
    </lineage>
</organism>
<dbReference type="SUPFAM" id="SSF56112">
    <property type="entry name" value="Protein kinase-like (PK-like)"/>
    <property type="match status" value="1"/>
</dbReference>
<comment type="caution">
    <text evidence="11">The sequence shown here is derived from an EMBL/GenBank/DDBJ whole genome shotgun (WGS) entry which is preliminary data.</text>
</comment>
<evidence type="ECO:0000259" key="9">
    <source>
        <dbReference type="PROSITE" id="PS50011"/>
    </source>
</evidence>
<dbReference type="GO" id="GO:0016567">
    <property type="term" value="P:protein ubiquitination"/>
    <property type="evidence" value="ECO:0007669"/>
    <property type="project" value="InterPro"/>
</dbReference>
<evidence type="ECO:0000259" key="10">
    <source>
        <dbReference type="PROSITE" id="PS51698"/>
    </source>
</evidence>
<dbReference type="InterPro" id="IPR008271">
    <property type="entry name" value="Ser/Thr_kinase_AS"/>
</dbReference>
<dbReference type="EMBL" id="JAEACU010000012">
    <property type="protein sequence ID" value="KAH7513114.1"/>
    <property type="molecule type" value="Genomic_DNA"/>
</dbReference>
<dbReference type="CDD" id="cd16655">
    <property type="entry name" value="RING-Ubox_WDSUB1-like"/>
    <property type="match status" value="1"/>
</dbReference>
<evidence type="ECO:0000256" key="4">
    <source>
        <dbReference type="ARBA" id="ARBA00012483"/>
    </source>
</evidence>
<dbReference type="GO" id="GO:0004672">
    <property type="term" value="F:protein kinase activity"/>
    <property type="evidence" value="ECO:0007669"/>
    <property type="project" value="InterPro"/>
</dbReference>
<evidence type="ECO:0000256" key="3">
    <source>
        <dbReference type="ARBA" id="ARBA00004906"/>
    </source>
</evidence>
<sequence>MAVLSPVASISQNVDRIRYPDLSDIMSSGGEIIEEPVTRVVENIIYVAVGKDLKESKSTLVWALQNSGGKKTGIIHVHVPAQMIPLSKSENIYMCVCVFVLPEVCHLHINSTNLKMICLLSISGSGFVSELEQIPINGNVKTWMKKTITVDLAVSRFCLMVFSLTDWSTIHLFVLLVGTKFPASSLKEQEVKAYREIERQNMLKILDEYLVLCRRMGVRAEKLYIEMDSIEKGIVELISQHDIRKLVMGAAADKSHSRRMMDLKSKKAIYVREQAPVSCHIHFICKGHLIYTREAVDGAVVEVKASPLQSTPSLNSETGPTHLRSQSVNLGQSNRVKLTNPAQDLFRRVRSANIEKSGGSIAESIDNSEELINPRGRTTAEVSYDEWDRSSRRSYSPGSNYSASSDVASVPLVRTARSESGSDLSALPHLKEDLHHSSPPSVLDGSIDEALYDHLEQALAEAENAKREAFHEAVRRGKAEKDAIDAIRRVSLFCFRISFLHPLQVIVLVTYVAKVSESSYADELRQRKEIEEALAKEREELNKIKNLHNEAMEELKAAHNQKTLLETQIEESNEMVKELEEKIFSAVELLKNYKKERDELQIERDNALREAEELRKKQGEATSTHMPQFFSEFSFAEIEEATHNFDPSLKIGEGPLRVSAGGRMPVYPYRNELTNLFRVILGWRSCLFHSDRLPYYLQHNLGKWSQADNVFITLCCFNYGIYLWIHDVVVKDMAEIVVDVLSKLRHSNLVTLVGACPEAWTLIYEYLPNGSLEDRLSCRDNTPPLSWQTRIRIAAELCSVLIFLHSSKPHSIVHGDVKPANILLDANFVSKLSDFGICRLLSRVESSSNNTTLCCRTDPKGTFAYMDPELLSTGELTPKSDVYSFGIILLRLLTGKQALGITKEVQYAIDAGKLKTLLDPLAGDWPFVQAEQLAHLALRCCEINRKNRADLSSDVWRMLEPMRASCRSSSSFRLGSEEHCQPPSYFICPIFQEVMQEPHVAADGFTYEAEALRGWLDSGHDTSPMTNLKLEHFSLVPNHALRSAIQEWLQQH</sequence>
<comment type="function">
    <text evidence="2">Functions as an E3 ubiquitin ligase.</text>
</comment>
<dbReference type="InterPro" id="IPR011009">
    <property type="entry name" value="Kinase-like_dom_sf"/>
</dbReference>
<evidence type="ECO:0000256" key="8">
    <source>
        <dbReference type="SAM" id="MobiDB-lite"/>
    </source>
</evidence>
<dbReference type="SMART" id="SM00220">
    <property type="entry name" value="S_TKc"/>
    <property type="match status" value="1"/>
</dbReference>
<dbReference type="AlphaFoldDB" id="A0A978UEC1"/>
<evidence type="ECO:0000256" key="2">
    <source>
        <dbReference type="ARBA" id="ARBA00003861"/>
    </source>
</evidence>
<dbReference type="Gene3D" id="3.30.200.20">
    <property type="entry name" value="Phosphorylase Kinase, domain 1"/>
    <property type="match status" value="1"/>
</dbReference>
<dbReference type="CDD" id="cd01989">
    <property type="entry name" value="USP_STK_Ubox_N"/>
    <property type="match status" value="1"/>
</dbReference>
<protein>
    <recommendedName>
        <fullName evidence="4">RING-type E3 ubiquitin transferase</fullName>
        <ecNumber evidence="4">2.3.2.27</ecNumber>
    </recommendedName>
</protein>
<dbReference type="GO" id="GO:0061630">
    <property type="term" value="F:ubiquitin protein ligase activity"/>
    <property type="evidence" value="ECO:0007669"/>
    <property type="project" value="UniProtKB-EC"/>
</dbReference>
<dbReference type="Gene3D" id="1.10.510.10">
    <property type="entry name" value="Transferase(Phosphotransferase) domain 1"/>
    <property type="match status" value="1"/>
</dbReference>
<keyword evidence="5" id="KW-0808">Transferase</keyword>
<feature type="compositionally biased region" description="Low complexity" evidence="8">
    <location>
        <begin position="394"/>
        <end position="405"/>
    </location>
</feature>
<dbReference type="SUPFAM" id="SSF57850">
    <property type="entry name" value="RING/U-box"/>
    <property type="match status" value="1"/>
</dbReference>
<dbReference type="PANTHER" id="PTHR45647:SF100">
    <property type="entry name" value="U-BOX DOMAIN-CONTAINING PROTEIN 33"/>
    <property type="match status" value="1"/>
</dbReference>
<comment type="catalytic activity">
    <reaction evidence="1">
        <text>S-ubiquitinyl-[E2 ubiquitin-conjugating enzyme]-L-cysteine + [acceptor protein]-L-lysine = [E2 ubiquitin-conjugating enzyme]-L-cysteine + N(6)-ubiquitinyl-[acceptor protein]-L-lysine.</text>
        <dbReference type="EC" id="2.3.2.27"/>
    </reaction>
</comment>
<dbReference type="PANTHER" id="PTHR45647">
    <property type="entry name" value="OS02G0152300 PROTEIN"/>
    <property type="match status" value="1"/>
</dbReference>
<feature type="coiled-coil region" evidence="7">
    <location>
        <begin position="520"/>
        <end position="624"/>
    </location>
</feature>
<dbReference type="EC" id="2.3.2.27" evidence="4"/>
<dbReference type="Pfam" id="PF00069">
    <property type="entry name" value="Pkinase"/>
    <property type="match status" value="1"/>
</dbReference>
<feature type="region of interest" description="Disordered" evidence="8">
    <location>
        <begin position="365"/>
        <end position="405"/>
    </location>
</feature>
<feature type="domain" description="U-box" evidence="10">
    <location>
        <begin position="981"/>
        <end position="1052"/>
    </location>
</feature>
<dbReference type="Pfam" id="PF04564">
    <property type="entry name" value="U-box"/>
    <property type="match status" value="1"/>
</dbReference>
<dbReference type="InterPro" id="IPR000719">
    <property type="entry name" value="Prot_kinase_dom"/>
</dbReference>
<dbReference type="PROSITE" id="PS00108">
    <property type="entry name" value="PROTEIN_KINASE_ST"/>
    <property type="match status" value="1"/>
</dbReference>
<dbReference type="GO" id="GO:0005524">
    <property type="term" value="F:ATP binding"/>
    <property type="evidence" value="ECO:0007669"/>
    <property type="project" value="InterPro"/>
</dbReference>
<dbReference type="PROSITE" id="PS51698">
    <property type="entry name" value="U_BOX"/>
    <property type="match status" value="1"/>
</dbReference>
<name>A0A978UEC1_ZIZJJ</name>
<dbReference type="InterPro" id="IPR013083">
    <property type="entry name" value="Znf_RING/FYVE/PHD"/>
</dbReference>
<feature type="domain" description="Protein kinase" evidence="9">
    <location>
        <begin position="645"/>
        <end position="963"/>
    </location>
</feature>
<evidence type="ECO:0000256" key="7">
    <source>
        <dbReference type="SAM" id="Coils"/>
    </source>
</evidence>
<proteinExistence type="predicted"/>
<evidence type="ECO:0000313" key="11">
    <source>
        <dbReference type="EMBL" id="KAH7513114.1"/>
    </source>
</evidence>
<reference evidence="11" key="1">
    <citation type="journal article" date="2021" name="Front. Plant Sci.">
        <title>Chromosome-Scale Genome Assembly for Chinese Sour Jujube and Insights Into Its Genome Evolution and Domestication Signature.</title>
        <authorList>
            <person name="Shen L.-Y."/>
            <person name="Luo H."/>
            <person name="Wang X.-L."/>
            <person name="Wang X.-M."/>
            <person name="Qiu X.-J."/>
            <person name="Liu H."/>
            <person name="Zhou S.-S."/>
            <person name="Jia K.-H."/>
            <person name="Nie S."/>
            <person name="Bao Y.-T."/>
            <person name="Zhang R.-G."/>
            <person name="Yun Q.-Z."/>
            <person name="Chai Y.-H."/>
            <person name="Lu J.-Y."/>
            <person name="Li Y."/>
            <person name="Zhao S.-W."/>
            <person name="Mao J.-F."/>
            <person name="Jia S.-G."/>
            <person name="Mao Y.-M."/>
        </authorList>
    </citation>
    <scope>NUCLEOTIDE SEQUENCE</scope>
    <source>
        <strain evidence="11">AT0</strain>
        <tissue evidence="11">Leaf</tissue>
    </source>
</reference>
<dbReference type="InterPro" id="IPR003613">
    <property type="entry name" value="Ubox_domain"/>
</dbReference>
<evidence type="ECO:0000256" key="5">
    <source>
        <dbReference type="ARBA" id="ARBA00022679"/>
    </source>
</evidence>
<dbReference type="PROSITE" id="PS50011">
    <property type="entry name" value="PROTEIN_KINASE_DOM"/>
    <property type="match status" value="1"/>
</dbReference>
<evidence type="ECO:0000313" key="12">
    <source>
        <dbReference type="Proteomes" id="UP000813462"/>
    </source>
</evidence>
<dbReference type="Proteomes" id="UP000813462">
    <property type="component" value="Unassembled WGS sequence"/>
</dbReference>
<accession>A0A978UEC1</accession>
<evidence type="ECO:0000256" key="6">
    <source>
        <dbReference type="ARBA" id="ARBA00022786"/>
    </source>
</evidence>
<feature type="region of interest" description="Disordered" evidence="8">
    <location>
        <begin position="308"/>
        <end position="330"/>
    </location>
</feature>
<evidence type="ECO:0000256" key="1">
    <source>
        <dbReference type="ARBA" id="ARBA00000900"/>
    </source>
</evidence>
<comment type="pathway">
    <text evidence="3">Protein modification; protein ubiquitination.</text>
</comment>